<dbReference type="AlphaFoldDB" id="A0A9P0BGE9"/>
<keyword evidence="4" id="KW-1185">Reference proteome</keyword>
<feature type="compositionally biased region" description="Polar residues" evidence="2">
    <location>
        <begin position="130"/>
        <end position="140"/>
    </location>
</feature>
<evidence type="ECO:0000313" key="3">
    <source>
        <dbReference type="EMBL" id="CAH0562854.1"/>
    </source>
</evidence>
<dbReference type="Gene3D" id="1.10.10.2590">
    <property type="entry name" value="BEN domain"/>
    <property type="match status" value="1"/>
</dbReference>
<sequence length="440" mass="50248">MKKLIISDRLIYHTSLTDQSTIKKLEIVPGTHHIEKLGEIPHSGKNSTCQTISVEVSQDIIEPICEDHVILVPQKKLAQHKKKPIDINNYYQQKCHQAGNIVKFGIPNPTRDERRKLCKVTYDNDPPASDKNNTYVTDGENNNDHAIQKNESQLKGKAKKVDTKKCKQNVDDDCNYVVLAEMKKISSIDKYAAEISDEDDDFDKLNHQNWSKTRLVDKISILKEENKKLRLDNSRLRALPLVSEDLPKIAKISKKLLMALKGHTLPKNPKHYLMLKIKFLKLLNKSIFSQRNLNKKLSISTQKKELHLEKTQNNLQKETPICYDMISELSTAESDGFVKFGGCLIEKEKLMRLDKSKGTTYFTTSLMNIFFSKEEMATNSMTGKKVIFQKKNGDDRKTATKKELVSTCRKAVIGNNLTSPLKLKNTFNCPMCANYSTIVF</sequence>
<keyword evidence="1" id="KW-0175">Coiled coil</keyword>
<feature type="region of interest" description="Disordered" evidence="2">
    <location>
        <begin position="121"/>
        <end position="144"/>
    </location>
</feature>
<feature type="coiled-coil region" evidence="1">
    <location>
        <begin position="212"/>
        <end position="239"/>
    </location>
</feature>
<evidence type="ECO:0000256" key="2">
    <source>
        <dbReference type="SAM" id="MobiDB-lite"/>
    </source>
</evidence>
<dbReference type="Proteomes" id="UP001154078">
    <property type="component" value="Chromosome 8"/>
</dbReference>
<evidence type="ECO:0000313" key="4">
    <source>
        <dbReference type="Proteomes" id="UP001154078"/>
    </source>
</evidence>
<accession>A0A9P0BGE9</accession>
<proteinExistence type="predicted"/>
<evidence type="ECO:0000256" key="1">
    <source>
        <dbReference type="SAM" id="Coils"/>
    </source>
</evidence>
<name>A0A9P0BGE9_BRAAE</name>
<dbReference type="OrthoDB" id="7555189at2759"/>
<gene>
    <name evidence="3" type="ORF">MELIAE_LOCUS11869</name>
</gene>
<dbReference type="EMBL" id="OV121139">
    <property type="protein sequence ID" value="CAH0562854.1"/>
    <property type="molecule type" value="Genomic_DNA"/>
</dbReference>
<organism evidence="3 4">
    <name type="scientific">Brassicogethes aeneus</name>
    <name type="common">Rape pollen beetle</name>
    <name type="synonym">Meligethes aeneus</name>
    <dbReference type="NCBI Taxonomy" id="1431903"/>
    <lineage>
        <taxon>Eukaryota</taxon>
        <taxon>Metazoa</taxon>
        <taxon>Ecdysozoa</taxon>
        <taxon>Arthropoda</taxon>
        <taxon>Hexapoda</taxon>
        <taxon>Insecta</taxon>
        <taxon>Pterygota</taxon>
        <taxon>Neoptera</taxon>
        <taxon>Endopterygota</taxon>
        <taxon>Coleoptera</taxon>
        <taxon>Polyphaga</taxon>
        <taxon>Cucujiformia</taxon>
        <taxon>Nitidulidae</taxon>
        <taxon>Meligethinae</taxon>
        <taxon>Brassicogethes</taxon>
    </lineage>
</organism>
<reference evidence="3" key="1">
    <citation type="submission" date="2021-12" db="EMBL/GenBank/DDBJ databases">
        <authorList>
            <person name="King R."/>
        </authorList>
    </citation>
    <scope>NUCLEOTIDE SEQUENCE</scope>
</reference>
<protein>
    <submittedName>
        <fullName evidence="3">Uncharacterized protein</fullName>
    </submittedName>
</protein>